<evidence type="ECO:0000256" key="1">
    <source>
        <dbReference type="ARBA" id="ARBA00012513"/>
    </source>
</evidence>
<dbReference type="AlphaFoldDB" id="A0A833S7C9"/>
<dbReference type="GO" id="GO:0004674">
    <property type="term" value="F:protein serine/threonine kinase activity"/>
    <property type="evidence" value="ECO:0007669"/>
    <property type="project" value="UniProtKB-KW"/>
</dbReference>
<feature type="compositionally biased region" description="Low complexity" evidence="10">
    <location>
        <begin position="863"/>
        <end position="873"/>
    </location>
</feature>
<dbReference type="Proteomes" id="UP000655588">
    <property type="component" value="Unassembled WGS sequence"/>
</dbReference>
<evidence type="ECO:0000313" key="13">
    <source>
        <dbReference type="Proteomes" id="UP000655588"/>
    </source>
</evidence>
<evidence type="ECO:0000256" key="8">
    <source>
        <dbReference type="ARBA" id="ARBA00048679"/>
    </source>
</evidence>
<evidence type="ECO:0000256" key="10">
    <source>
        <dbReference type="SAM" id="MobiDB-lite"/>
    </source>
</evidence>
<dbReference type="Gene3D" id="3.30.200.20">
    <property type="entry name" value="Phosphorylase Kinase, domain 1"/>
    <property type="match status" value="1"/>
</dbReference>
<reference evidence="12" key="1">
    <citation type="submission" date="2019-11" db="EMBL/GenBank/DDBJ databases">
        <title>The nuclear and mitochondrial genomes of Frieseomelitta varia - a highly eusocial stingless bee (Meliponini) with a permanently sterile worker caste.</title>
        <authorList>
            <person name="Freitas F.C.P."/>
            <person name="Lourenco A.P."/>
            <person name="Nunes F.M.F."/>
            <person name="Paschoal A.R."/>
            <person name="Abreu F.C.P."/>
            <person name="Barbin F.O."/>
            <person name="Bataglia L."/>
            <person name="Cardoso-Junior C.A.M."/>
            <person name="Cervoni M.S."/>
            <person name="Silva S.R."/>
            <person name="Dalarmi F."/>
            <person name="Del Lama M.A."/>
            <person name="Depintor T.S."/>
            <person name="Ferreira K.M."/>
            <person name="Goria P.S."/>
            <person name="Jaskot M.C."/>
            <person name="Lago D.C."/>
            <person name="Luna-Lucena D."/>
            <person name="Moda L.M."/>
            <person name="Nascimento L."/>
            <person name="Pedrino M."/>
            <person name="Rabico F.O."/>
            <person name="Sanches F.C."/>
            <person name="Santos D.E."/>
            <person name="Santos C.G."/>
            <person name="Vieira J."/>
            <person name="Lopes T.F."/>
            <person name="Barchuk A.R."/>
            <person name="Hartfelder K."/>
            <person name="Simoes Z.L.P."/>
            <person name="Bitondi M.M.G."/>
            <person name="Pinheiro D.G."/>
        </authorList>
    </citation>
    <scope>NUCLEOTIDE SEQUENCE</scope>
    <source>
        <strain evidence="12">USP_RPSP 00005682</strain>
        <tissue evidence="12">Whole individual</tissue>
    </source>
</reference>
<comment type="catalytic activity">
    <reaction evidence="8">
        <text>L-seryl-[protein] + ATP = O-phospho-L-seryl-[protein] + ADP + H(+)</text>
        <dbReference type="Rhea" id="RHEA:17989"/>
        <dbReference type="Rhea" id="RHEA-COMP:9863"/>
        <dbReference type="Rhea" id="RHEA-COMP:11604"/>
        <dbReference type="ChEBI" id="CHEBI:15378"/>
        <dbReference type="ChEBI" id="CHEBI:29999"/>
        <dbReference type="ChEBI" id="CHEBI:30616"/>
        <dbReference type="ChEBI" id="CHEBI:83421"/>
        <dbReference type="ChEBI" id="CHEBI:456216"/>
        <dbReference type="EC" id="2.7.11.1"/>
    </reaction>
</comment>
<feature type="region of interest" description="Disordered" evidence="10">
    <location>
        <begin position="728"/>
        <end position="889"/>
    </location>
</feature>
<feature type="compositionally biased region" description="Low complexity" evidence="10">
    <location>
        <begin position="938"/>
        <end position="952"/>
    </location>
</feature>
<keyword evidence="4" id="KW-0547">Nucleotide-binding</keyword>
<dbReference type="PANTHER" id="PTHR24058:SF17">
    <property type="entry name" value="HOMEODOMAIN INTERACTING PROTEIN KINASE, ISOFORM D"/>
    <property type="match status" value="1"/>
</dbReference>
<dbReference type="PROSITE" id="PS50011">
    <property type="entry name" value="PROTEIN_KINASE_DOM"/>
    <property type="match status" value="1"/>
</dbReference>
<evidence type="ECO:0000256" key="7">
    <source>
        <dbReference type="ARBA" id="ARBA00047899"/>
    </source>
</evidence>
<feature type="compositionally biased region" description="Low complexity" evidence="10">
    <location>
        <begin position="39"/>
        <end position="54"/>
    </location>
</feature>
<evidence type="ECO:0000256" key="6">
    <source>
        <dbReference type="ARBA" id="ARBA00022840"/>
    </source>
</evidence>
<comment type="catalytic activity">
    <reaction evidence="7">
        <text>L-threonyl-[protein] + ATP = O-phospho-L-threonyl-[protein] + ADP + H(+)</text>
        <dbReference type="Rhea" id="RHEA:46608"/>
        <dbReference type="Rhea" id="RHEA-COMP:11060"/>
        <dbReference type="Rhea" id="RHEA-COMP:11605"/>
        <dbReference type="ChEBI" id="CHEBI:15378"/>
        <dbReference type="ChEBI" id="CHEBI:30013"/>
        <dbReference type="ChEBI" id="CHEBI:30616"/>
        <dbReference type="ChEBI" id="CHEBI:61977"/>
        <dbReference type="ChEBI" id="CHEBI:456216"/>
        <dbReference type="EC" id="2.7.11.1"/>
    </reaction>
</comment>
<dbReference type="EMBL" id="WNWW01000252">
    <property type="protein sequence ID" value="KAF3427476.1"/>
    <property type="molecule type" value="Genomic_DNA"/>
</dbReference>
<dbReference type="Pfam" id="PF00069">
    <property type="entry name" value="Pkinase"/>
    <property type="match status" value="1"/>
</dbReference>
<comment type="similarity">
    <text evidence="9">Belongs to the protein kinase superfamily. CMGC Ser/Thr protein kinase family. HIPK subfamily.</text>
</comment>
<dbReference type="Gene3D" id="1.10.510.10">
    <property type="entry name" value="Transferase(Phosphotransferase) domain 1"/>
    <property type="match status" value="1"/>
</dbReference>
<feature type="region of interest" description="Disordered" evidence="10">
    <location>
        <begin position="556"/>
        <end position="576"/>
    </location>
</feature>
<sequence length="1245" mass="138482">MRLVMIVDRRLPRKMQSSNGRVSLQGMCDMFIQTQQASSVNGSSSSSSSSSNNTVHHHSKKRKLEYNVSQPVIQHALVQSTGDYQLDNTGLQQRYSVNGANTAFSSLHNNNALQKSSPNQQTLVRASTIKLLDTYQRCGQKVVKCWKKGTNEIVAIKILKNHPSYARQGQIEVSILSRLSQENADEFNFVRAYECFQHKSHTCLVFEMLEQNLYDFLKQNKFSPLPLKYIRPILQQVLTALLKLKQLGLIHADLKPENIMLVDPVRQPYRVKVIDFGSASHVSKAVCNTYLQSRYYRAPEIILGLPYCEAIDMWSLGCVVAELFLGWPLYPGSSEYDQIRYISQTQGLPTEHMLNNASKTTKFFYRDMDSTYPFWRLKTPEEHEAETGIKSKEARKYIFNCLDDIGQVNVPTDLEGGQLLAEKADRREFIDLLKRMLTMDQERRITPGEALNHAFVTLAHLIDYAHCNNVKASVQMMEVCRRAGDFTGSPAHHQAPPAPQPPPPTSLVANFVPTTNGSAVTFTFNNQLTNRLVREHRTQTGYDNLYQIYSNSSRRATQYSSSSSGSNSGRSGVHDFPHQLVPSLLCHPPSYQTMPSPAKHVVVAQPPQAQQGPLQIQPSIISQQAVAAAAAAAQQQYAAVPVSMVETGRQMLLTNAVQTSWPGGSRQMAAIVPSWQQLPPQHAAIQQPLLSDAGDWGRPLIVDSSAILQDQRPVFPVTEVYNTSALVEHPPQGWGKRSVTKHHQHHVTVPQQSQHRHEHKKETQQLSPVKKRVKESTPPSNMRRHSPSNGHWQQQPMQQHHHSSKHSSSHNVEHHQVTSGRQQTITIHDTPSPAVSVITISDSEDETPGKCTQSTPRVVQPMQQTHSSSQSHTNGHISAHSTSQRTPRKNIISCVTVGDSDGEASPGRAHNHLYQHLPQHQPQHQQTTQLIKHEPQQQHHVSSSSSGYSSQSQKKRLLAKVQSECNMVNVATKPEPGVEYLAPHPCHAPACKEPPTYQDDAYDIHDYFLQYVTTSSAHPHLQEQHIVYTTGTDKRVSWPGKRAEYKHEYVQPPAAHSRDHQKWAVANTVHQYRQSQVVGSAAHPGHTHSHHGHPAHLSPGGGGGGRSPAGGPVIGSAQHLGQPLYQEYAHVRSRAHAVPPPVYVTAAPSQAPTAIQQQQVPTYQGFTPGWVPRHLVDACISSPLTLYDSSRALPPPAHHSSARPLLASHAAHPLPAHMQPTAVYGLAPLSPAKHQYQPSGLWFTD</sequence>
<accession>A0A833S7C9</accession>
<keyword evidence="3" id="KW-0808">Transferase</keyword>
<keyword evidence="13" id="KW-1185">Reference proteome</keyword>
<dbReference type="GO" id="GO:0005634">
    <property type="term" value="C:nucleus"/>
    <property type="evidence" value="ECO:0007669"/>
    <property type="project" value="UniProtKB-ARBA"/>
</dbReference>
<dbReference type="PANTHER" id="PTHR24058">
    <property type="entry name" value="DUAL SPECIFICITY PROTEIN KINASE"/>
    <property type="match status" value="1"/>
</dbReference>
<name>A0A833S7C9_9HYME</name>
<comment type="caution">
    <text evidence="12">The sequence shown here is derived from an EMBL/GenBank/DDBJ whole genome shotgun (WGS) entry which is preliminary data.</text>
</comment>
<dbReference type="GO" id="GO:0005737">
    <property type="term" value="C:cytoplasm"/>
    <property type="evidence" value="ECO:0007669"/>
    <property type="project" value="TreeGrafter"/>
</dbReference>
<feature type="compositionally biased region" description="Polar residues" evidence="10">
    <location>
        <begin position="874"/>
        <end position="885"/>
    </location>
</feature>
<evidence type="ECO:0000256" key="9">
    <source>
        <dbReference type="ARBA" id="ARBA00061380"/>
    </source>
</evidence>
<evidence type="ECO:0000259" key="11">
    <source>
        <dbReference type="PROSITE" id="PS50011"/>
    </source>
</evidence>
<dbReference type="InterPro" id="IPR011009">
    <property type="entry name" value="Kinase-like_dom_sf"/>
</dbReference>
<dbReference type="EC" id="2.7.11.1" evidence="1"/>
<dbReference type="FunFam" id="1.10.510.10:FF:000029">
    <property type="entry name" value="Homeodomain-interacting protein kinase 2 isoform 1"/>
    <property type="match status" value="1"/>
</dbReference>
<dbReference type="CDD" id="cd14211">
    <property type="entry name" value="STKc_HIPK"/>
    <property type="match status" value="1"/>
</dbReference>
<feature type="compositionally biased region" description="Low complexity" evidence="10">
    <location>
        <begin position="556"/>
        <end position="571"/>
    </location>
</feature>
<organism evidence="12 13">
    <name type="scientific">Frieseomelitta varia</name>
    <dbReference type="NCBI Taxonomy" id="561572"/>
    <lineage>
        <taxon>Eukaryota</taxon>
        <taxon>Metazoa</taxon>
        <taxon>Ecdysozoa</taxon>
        <taxon>Arthropoda</taxon>
        <taxon>Hexapoda</taxon>
        <taxon>Insecta</taxon>
        <taxon>Pterygota</taxon>
        <taxon>Neoptera</taxon>
        <taxon>Endopterygota</taxon>
        <taxon>Hymenoptera</taxon>
        <taxon>Apocrita</taxon>
        <taxon>Aculeata</taxon>
        <taxon>Apoidea</taxon>
        <taxon>Anthophila</taxon>
        <taxon>Apidae</taxon>
        <taxon>Frieseomelitta</taxon>
    </lineage>
</organism>
<proteinExistence type="inferred from homology"/>
<feature type="region of interest" description="Disordered" evidence="10">
    <location>
        <begin position="39"/>
        <end position="62"/>
    </location>
</feature>
<dbReference type="GO" id="GO:0005524">
    <property type="term" value="F:ATP binding"/>
    <property type="evidence" value="ECO:0007669"/>
    <property type="project" value="UniProtKB-KW"/>
</dbReference>
<keyword evidence="5" id="KW-0418">Kinase</keyword>
<dbReference type="PROSITE" id="PS00108">
    <property type="entry name" value="PROTEIN_KINASE_ST"/>
    <property type="match status" value="1"/>
</dbReference>
<feature type="compositionally biased region" description="Low complexity" evidence="10">
    <location>
        <begin position="919"/>
        <end position="930"/>
    </location>
</feature>
<keyword evidence="6" id="KW-0067">ATP-binding</keyword>
<keyword evidence="2" id="KW-0723">Serine/threonine-protein kinase</keyword>
<feature type="compositionally biased region" description="Gly residues" evidence="10">
    <location>
        <begin position="1099"/>
        <end position="1108"/>
    </location>
</feature>
<gene>
    <name evidence="12" type="ORF">E2986_06154</name>
</gene>
<feature type="region of interest" description="Disordered" evidence="10">
    <location>
        <begin position="919"/>
        <end position="955"/>
    </location>
</feature>
<evidence type="ECO:0000256" key="2">
    <source>
        <dbReference type="ARBA" id="ARBA00022527"/>
    </source>
</evidence>
<evidence type="ECO:0000256" key="3">
    <source>
        <dbReference type="ARBA" id="ARBA00022679"/>
    </source>
</evidence>
<evidence type="ECO:0000256" key="5">
    <source>
        <dbReference type="ARBA" id="ARBA00022777"/>
    </source>
</evidence>
<feature type="compositionally biased region" description="Basic residues" evidence="10">
    <location>
        <begin position="1085"/>
        <end position="1094"/>
    </location>
</feature>
<dbReference type="InterPro" id="IPR008271">
    <property type="entry name" value="Ser/Thr_kinase_AS"/>
</dbReference>
<dbReference type="InterPro" id="IPR000719">
    <property type="entry name" value="Prot_kinase_dom"/>
</dbReference>
<dbReference type="GO" id="GO:0004713">
    <property type="term" value="F:protein tyrosine kinase activity"/>
    <property type="evidence" value="ECO:0007669"/>
    <property type="project" value="TreeGrafter"/>
</dbReference>
<dbReference type="InterPro" id="IPR050494">
    <property type="entry name" value="Ser_Thr_dual-spec_kinase"/>
</dbReference>
<feature type="region of interest" description="Disordered" evidence="10">
    <location>
        <begin position="1079"/>
        <end position="1111"/>
    </location>
</feature>
<evidence type="ECO:0000256" key="4">
    <source>
        <dbReference type="ARBA" id="ARBA00022741"/>
    </source>
</evidence>
<protein>
    <recommendedName>
        <fullName evidence="1">non-specific serine/threonine protein kinase</fullName>
        <ecNumber evidence="1">2.7.11.1</ecNumber>
    </recommendedName>
</protein>
<feature type="domain" description="Protein kinase" evidence="11">
    <location>
        <begin position="132"/>
        <end position="456"/>
    </location>
</feature>
<dbReference type="SMART" id="SM00220">
    <property type="entry name" value="S_TKc"/>
    <property type="match status" value="1"/>
</dbReference>
<evidence type="ECO:0000313" key="12">
    <source>
        <dbReference type="EMBL" id="KAF3427476.1"/>
    </source>
</evidence>
<dbReference type="SUPFAM" id="SSF56112">
    <property type="entry name" value="Protein kinase-like (PK-like)"/>
    <property type="match status" value="1"/>
</dbReference>
<feature type="compositionally biased region" description="Basic residues" evidence="10">
    <location>
        <begin position="799"/>
        <end position="808"/>
    </location>
</feature>
<feature type="compositionally biased region" description="Polar residues" evidence="10">
    <location>
        <begin position="817"/>
        <end position="829"/>
    </location>
</feature>